<feature type="domain" description="Glucose-6-phosphate dehydrogenase assembly protein OpcA C-terminal" evidence="2">
    <location>
        <begin position="165"/>
        <end position="300"/>
    </location>
</feature>
<dbReference type="PANTHER" id="PTHR38658:SF1">
    <property type="entry name" value="OXPP CYCLE PROTEIN OPCA-RELATED"/>
    <property type="match status" value="1"/>
</dbReference>
<gene>
    <name evidence="3" type="ORF">EG850_05300</name>
</gene>
<keyword evidence="4" id="KW-1185">Reference proteome</keyword>
<dbReference type="EMBL" id="RQVS01000005">
    <property type="protein sequence ID" value="RRJ87231.1"/>
    <property type="molecule type" value="Genomic_DNA"/>
</dbReference>
<organism evidence="3 4">
    <name type="scientific">Gulosibacter macacae</name>
    <dbReference type="NCBI Taxonomy" id="2488791"/>
    <lineage>
        <taxon>Bacteria</taxon>
        <taxon>Bacillati</taxon>
        <taxon>Actinomycetota</taxon>
        <taxon>Actinomycetes</taxon>
        <taxon>Micrococcales</taxon>
        <taxon>Microbacteriaceae</taxon>
        <taxon>Gulosibacter</taxon>
    </lineage>
</organism>
<dbReference type="Proteomes" id="UP000274391">
    <property type="component" value="Unassembled WGS sequence"/>
</dbReference>
<proteinExistence type="predicted"/>
<dbReference type="InterPro" id="IPR046802">
    <property type="entry name" value="OpcA_G6PD_C"/>
</dbReference>
<evidence type="ECO:0000259" key="1">
    <source>
        <dbReference type="Pfam" id="PF10128"/>
    </source>
</evidence>
<evidence type="ECO:0000259" key="2">
    <source>
        <dbReference type="Pfam" id="PF20171"/>
    </source>
</evidence>
<accession>A0A3P3VWQ5</accession>
<dbReference type="OrthoDB" id="128564at2"/>
<dbReference type="RefSeq" id="WP_124971034.1">
    <property type="nucleotide sequence ID" value="NZ_RQVS01000005.1"/>
</dbReference>
<evidence type="ECO:0000313" key="4">
    <source>
        <dbReference type="Proteomes" id="UP000274391"/>
    </source>
</evidence>
<reference evidence="3 4" key="1">
    <citation type="submission" date="2018-11" db="EMBL/GenBank/DDBJ databases">
        <title>YIM 102482-1 draft genome.</title>
        <authorList>
            <person name="Li G."/>
            <person name="Jiang Y."/>
        </authorList>
    </citation>
    <scope>NUCLEOTIDE SEQUENCE [LARGE SCALE GENOMIC DNA]</scope>
    <source>
        <strain evidence="3 4">YIM 102482-1</strain>
    </source>
</reference>
<dbReference type="Pfam" id="PF10128">
    <property type="entry name" value="OpcA_G6PD_assem"/>
    <property type="match status" value="1"/>
</dbReference>
<name>A0A3P3VWQ5_9MICO</name>
<dbReference type="AlphaFoldDB" id="A0A3P3VWQ5"/>
<sequence>MIIELHHTTSSAIGKKLVQVREEGGAVALGRVLTLVVVTDAHDNEDAIRAANEASSEHPMRVIVVHTNPEGETRLNAEIRVGRDAGAGEVVVLHAYGDTAIDPETLVQGLLLPDAPVVAWWPHYHGGAPVQSPIGQIAQVRIVDTHDVEDGVEALTELAEGWNVGDSNLAWTRLTHWRAQLAAVLDQPPYEPIERAIVTGVEGSSGALLMASWLRVYLNVPVEVVSTEADEHPHAHNIHSVQLVRASGTIELERVGPGTARLRQPGQPVQLIPLASRDNTDVLAEELRSLAPDEVYATVLLDGIPLLCNEMATTAVESDPGIEEETL</sequence>
<dbReference type="InterPro" id="IPR046801">
    <property type="entry name" value="OpcA_G6PD_N"/>
</dbReference>
<dbReference type="Pfam" id="PF20171">
    <property type="entry name" value="OpcA_G6PD_C"/>
    <property type="match status" value="1"/>
</dbReference>
<dbReference type="InterPro" id="IPR004555">
    <property type="entry name" value="G6PDH_assembly_OpcA"/>
</dbReference>
<feature type="domain" description="Glucose-6-phosphate dehydrogenase assembly protein OpcA N-terminal" evidence="1">
    <location>
        <begin position="51"/>
        <end position="159"/>
    </location>
</feature>
<comment type="caution">
    <text evidence="3">The sequence shown here is derived from an EMBL/GenBank/DDBJ whole genome shotgun (WGS) entry which is preliminary data.</text>
</comment>
<protein>
    <submittedName>
        <fullName evidence="3">OpcA protein</fullName>
    </submittedName>
</protein>
<evidence type="ECO:0000313" key="3">
    <source>
        <dbReference type="EMBL" id="RRJ87231.1"/>
    </source>
</evidence>
<dbReference type="PANTHER" id="PTHR38658">
    <property type="entry name" value="OXPP CYCLE PROTEIN OPCA-RELATED"/>
    <property type="match status" value="1"/>
</dbReference>